<protein>
    <submittedName>
        <fullName evidence="1">Uncharacterized protein</fullName>
    </submittedName>
</protein>
<organism evidence="1 2">
    <name type="scientific">Vermiconidia calcicola</name>
    <dbReference type="NCBI Taxonomy" id="1690605"/>
    <lineage>
        <taxon>Eukaryota</taxon>
        <taxon>Fungi</taxon>
        <taxon>Dikarya</taxon>
        <taxon>Ascomycota</taxon>
        <taxon>Pezizomycotina</taxon>
        <taxon>Dothideomycetes</taxon>
        <taxon>Dothideomycetidae</taxon>
        <taxon>Mycosphaerellales</taxon>
        <taxon>Extremaceae</taxon>
        <taxon>Vermiconidia</taxon>
    </lineage>
</organism>
<accession>A0ACC3N6H8</accession>
<dbReference type="Proteomes" id="UP001281147">
    <property type="component" value="Unassembled WGS sequence"/>
</dbReference>
<proteinExistence type="predicted"/>
<evidence type="ECO:0000313" key="2">
    <source>
        <dbReference type="Proteomes" id="UP001281147"/>
    </source>
</evidence>
<evidence type="ECO:0000313" key="1">
    <source>
        <dbReference type="EMBL" id="KAK3711069.1"/>
    </source>
</evidence>
<dbReference type="EMBL" id="JAUTXU010000079">
    <property type="protein sequence ID" value="KAK3711069.1"/>
    <property type="molecule type" value="Genomic_DNA"/>
</dbReference>
<gene>
    <name evidence="1" type="ORF">LTR37_009856</name>
</gene>
<name>A0ACC3N6H8_9PEZI</name>
<comment type="caution">
    <text evidence="1">The sequence shown here is derived from an EMBL/GenBank/DDBJ whole genome shotgun (WGS) entry which is preliminary data.</text>
</comment>
<keyword evidence="2" id="KW-1185">Reference proteome</keyword>
<sequence>MVLENGTALAQRRQRRHTVAALNEVRTPLLQDPFFDEKYKTEELAHRTRPSKIMFMDLVVLLAKLMRVLMRRNPLTEDELAERISVRNECLDQPFFDRLRANNARPFVDEEFEDEGCFC</sequence>
<reference evidence="1" key="1">
    <citation type="submission" date="2023-07" db="EMBL/GenBank/DDBJ databases">
        <title>Black Yeasts Isolated from many extreme environments.</title>
        <authorList>
            <person name="Coleine C."/>
            <person name="Stajich J.E."/>
            <person name="Selbmann L."/>
        </authorList>
    </citation>
    <scope>NUCLEOTIDE SEQUENCE</scope>
    <source>
        <strain evidence="1">CCFEE 5714</strain>
    </source>
</reference>